<comment type="function">
    <text evidence="14">2-oxoadipate dehydrogenase (E1a) component of the 2-oxoadipate dehydrogenase complex (OADHC). Participates in the first step, rate limiting for the overall conversion of 2-oxoadipate (alpha-ketoadipate) to glutaryl-CoA and CO(2) catalyzed by the whole OADHC. Catalyzes the irreversible decarboxylation of 2-oxoadipate via the thiamine diphosphate (ThDP) cofactor and subsequent transfer of the decarboxylated acyl intermediate on an oxidized dihydrolipoyl group that is covalently amidated to the E2 enzyme (dihydrolipoyllysine-residue succinyltransferase or DLST). Can catalyze the decarboxylation of 2-oxoglutarate in vitro, but at a much lower rate than 2-oxoadipate. Responsible for the last step of L-lysine, L-hydroxylysine and L-tryptophan catabolism with the common product being 2-oxoadipate.</text>
</comment>
<dbReference type="PROSITE" id="PS00107">
    <property type="entry name" value="PROTEIN_KINASE_ATP"/>
    <property type="match status" value="1"/>
</dbReference>
<protein>
    <recommendedName>
        <fullName evidence="9">2-oxoadipate dehydrogenase complex component E1</fullName>
    </recommendedName>
    <alternativeName>
        <fullName evidence="10">2-oxoadipate dehydrogenase, mitochondrial</fullName>
    </alternativeName>
    <alternativeName>
        <fullName evidence="13">Alpha-ketoadipate dehydrogenase</fullName>
    </alternativeName>
    <alternativeName>
        <fullName evidence="11">Dehydrogenase E1 and transketolase domain-containing protein 1</fullName>
    </alternativeName>
    <alternativeName>
        <fullName evidence="12">Probable 2-oxoglutarate dehydrogenase E1 component DHKTD1, mitochondrial</fullName>
    </alternativeName>
</protein>
<evidence type="ECO:0000256" key="10">
    <source>
        <dbReference type="ARBA" id="ARBA00041619"/>
    </source>
</evidence>
<evidence type="ECO:0000256" key="3">
    <source>
        <dbReference type="ARBA" id="ARBA00022741"/>
    </source>
</evidence>
<keyword evidence="7" id="KW-0560">Oxidoreductase</keyword>
<dbReference type="Pfam" id="PF00676">
    <property type="entry name" value="E1_dh"/>
    <property type="match status" value="1"/>
</dbReference>
<keyword evidence="20" id="KW-1185">Reference proteome</keyword>
<dbReference type="SMART" id="SM00220">
    <property type="entry name" value="S_TKc"/>
    <property type="match status" value="1"/>
</dbReference>
<keyword evidence="21" id="KW-1267">Proteomics identification</keyword>
<dbReference type="FunFam" id="3.40.50.970:FF:000034">
    <property type="entry name" value="Probable 2-oxoglutarate dehydrogenase E1 component DHKTD1, mitochondrial"/>
    <property type="match status" value="1"/>
</dbReference>
<feature type="compositionally biased region" description="Basic and acidic residues" evidence="17">
    <location>
        <begin position="226"/>
        <end position="237"/>
    </location>
</feature>
<dbReference type="SUPFAM" id="SSF52518">
    <property type="entry name" value="Thiamin diphosphate-binding fold (THDP-binding)"/>
    <property type="match status" value="2"/>
</dbReference>
<dbReference type="InterPro" id="IPR000719">
    <property type="entry name" value="Prot_kinase_dom"/>
</dbReference>
<evidence type="ECO:0000256" key="12">
    <source>
        <dbReference type="ARBA" id="ARBA00042537"/>
    </source>
</evidence>
<evidence type="ECO:0007829" key="21">
    <source>
        <dbReference type="PeptideAtlas" id="A0A498MTD0"/>
    </source>
</evidence>
<dbReference type="InterPro" id="IPR011603">
    <property type="entry name" value="2oxoglutarate_DH_E1"/>
</dbReference>
<evidence type="ECO:0000256" key="6">
    <source>
        <dbReference type="ARBA" id="ARBA00022946"/>
    </source>
</evidence>
<evidence type="ECO:0000313" key="19">
    <source>
        <dbReference type="EMBL" id="RXN23830.1"/>
    </source>
</evidence>
<dbReference type="FunFam" id="3.30.200.20:FF:000203">
    <property type="entry name" value="Calcium/calmodulin-dependent protein kinase type 1"/>
    <property type="match status" value="1"/>
</dbReference>
<feature type="compositionally biased region" description="Polar residues" evidence="17">
    <location>
        <begin position="947"/>
        <end position="958"/>
    </location>
</feature>
<dbReference type="InterPro" id="IPR008271">
    <property type="entry name" value="Ser/Thr_kinase_AS"/>
</dbReference>
<name>A0A498MTD0_LABRO</name>
<dbReference type="CDD" id="cd02016">
    <property type="entry name" value="TPP_E1_OGDC_like"/>
    <property type="match status" value="1"/>
</dbReference>
<comment type="cofactor">
    <cofactor evidence="1">
        <name>thiamine diphosphate</name>
        <dbReference type="ChEBI" id="CHEBI:58937"/>
    </cofactor>
</comment>
<dbReference type="GO" id="GO:0030976">
    <property type="term" value="F:thiamine pyrophosphate binding"/>
    <property type="evidence" value="ECO:0007669"/>
    <property type="project" value="InterPro"/>
</dbReference>
<feature type="region of interest" description="Disordered" evidence="17">
    <location>
        <begin position="217"/>
        <end position="237"/>
    </location>
</feature>
<dbReference type="AlphaFoldDB" id="A0A498MTD0"/>
<dbReference type="InterPro" id="IPR011009">
    <property type="entry name" value="Kinase-like_dom_sf"/>
</dbReference>
<dbReference type="PANTHER" id="PTHR23152">
    <property type="entry name" value="2-OXOGLUTARATE DEHYDROGENASE"/>
    <property type="match status" value="1"/>
</dbReference>
<evidence type="ECO:0000256" key="4">
    <source>
        <dbReference type="ARBA" id="ARBA00022840"/>
    </source>
</evidence>
<dbReference type="GO" id="GO:0016624">
    <property type="term" value="F:oxidoreductase activity, acting on the aldehyde or oxo group of donors, disulfide as acceptor"/>
    <property type="evidence" value="ECO:0007669"/>
    <property type="project" value="InterPro"/>
</dbReference>
<keyword evidence="6" id="KW-0809">Transit peptide</keyword>
<dbReference type="Proteomes" id="UP000290572">
    <property type="component" value="Unassembled WGS sequence"/>
</dbReference>
<comment type="catalytic activity">
    <reaction evidence="15">
        <text>N(6)-[(R)-lipoyl]-L-lysyl-[protein] + 2-oxoadipate + H(+) = N(6)-[(R)-S(8)-glutaryldihydrolipoyl]-L-lysyl-[protein] + CO2</text>
        <dbReference type="Rhea" id="RHEA:69576"/>
        <dbReference type="Rhea" id="RHEA-COMP:10474"/>
        <dbReference type="Rhea" id="RHEA-COMP:20093"/>
        <dbReference type="ChEBI" id="CHEBI:15378"/>
        <dbReference type="ChEBI" id="CHEBI:16526"/>
        <dbReference type="ChEBI" id="CHEBI:57499"/>
        <dbReference type="ChEBI" id="CHEBI:83099"/>
        <dbReference type="ChEBI" id="CHEBI:184385"/>
    </reaction>
    <physiologicalReaction direction="left-to-right" evidence="15">
        <dbReference type="Rhea" id="RHEA:69577"/>
    </physiologicalReaction>
</comment>
<evidence type="ECO:0000256" key="2">
    <source>
        <dbReference type="ARBA" id="ARBA00006936"/>
    </source>
</evidence>
<comment type="caution">
    <text evidence="19">The sequence shown here is derived from an EMBL/GenBank/DDBJ whole genome shotgun (WGS) entry which is preliminary data.</text>
</comment>
<dbReference type="Gene3D" id="3.40.50.12470">
    <property type="match status" value="1"/>
</dbReference>
<evidence type="ECO:0000256" key="17">
    <source>
        <dbReference type="SAM" id="MobiDB-lite"/>
    </source>
</evidence>
<evidence type="ECO:0000259" key="18">
    <source>
        <dbReference type="PROSITE" id="PS50011"/>
    </source>
</evidence>
<dbReference type="GO" id="GO:0005524">
    <property type="term" value="F:ATP binding"/>
    <property type="evidence" value="ECO:0007669"/>
    <property type="project" value="UniProtKB-UniRule"/>
</dbReference>
<evidence type="ECO:0000256" key="5">
    <source>
        <dbReference type="ARBA" id="ARBA00022860"/>
    </source>
</evidence>
<reference evidence="19 20" key="1">
    <citation type="submission" date="2018-03" db="EMBL/GenBank/DDBJ databases">
        <title>Draft genome sequence of Rohu Carp (Labeo rohita).</title>
        <authorList>
            <person name="Das P."/>
            <person name="Kushwaha B."/>
            <person name="Joshi C.G."/>
            <person name="Kumar D."/>
            <person name="Nagpure N.S."/>
            <person name="Sahoo L."/>
            <person name="Das S.P."/>
            <person name="Bit A."/>
            <person name="Patnaik S."/>
            <person name="Meher P.K."/>
            <person name="Jayasankar P."/>
            <person name="Koringa P.G."/>
            <person name="Patel N.V."/>
            <person name="Hinsu A.T."/>
            <person name="Kumar R."/>
            <person name="Pandey M."/>
            <person name="Agarwal S."/>
            <person name="Srivastava S."/>
            <person name="Singh M."/>
            <person name="Iquebal M.A."/>
            <person name="Jaiswal S."/>
            <person name="Angadi U.B."/>
            <person name="Kumar N."/>
            <person name="Raza M."/>
            <person name="Shah T.M."/>
            <person name="Rai A."/>
            <person name="Jena J.K."/>
        </authorList>
    </citation>
    <scope>NUCLEOTIDE SEQUENCE [LARGE SCALE GENOMIC DNA]</scope>
    <source>
        <strain evidence="19">DASCIFA01</strain>
        <tissue evidence="19">Testis</tissue>
    </source>
</reference>
<dbReference type="Pfam" id="PF02779">
    <property type="entry name" value="Transket_pyr"/>
    <property type="match status" value="1"/>
</dbReference>
<keyword evidence="4 16" id="KW-0067">ATP-binding</keyword>
<evidence type="ECO:0000256" key="9">
    <source>
        <dbReference type="ARBA" id="ARBA00040865"/>
    </source>
</evidence>
<feature type="compositionally biased region" description="Polar residues" evidence="17">
    <location>
        <begin position="966"/>
        <end position="977"/>
    </location>
</feature>
<evidence type="ECO:0000256" key="15">
    <source>
        <dbReference type="ARBA" id="ARBA00051440"/>
    </source>
</evidence>
<keyword evidence="3 16" id="KW-0547">Nucleotide-binding</keyword>
<dbReference type="Pfam" id="PF00069">
    <property type="entry name" value="Pkinase"/>
    <property type="match status" value="1"/>
</dbReference>
<proteinExistence type="evidence at protein level"/>
<dbReference type="GO" id="GO:0005516">
    <property type="term" value="F:calmodulin binding"/>
    <property type="evidence" value="ECO:0007669"/>
    <property type="project" value="UniProtKB-KW"/>
</dbReference>
<dbReference type="Gene3D" id="3.30.200.20">
    <property type="entry name" value="Phosphorylase Kinase, domain 1"/>
    <property type="match status" value="1"/>
</dbReference>
<dbReference type="Gene3D" id="3.40.50.970">
    <property type="match status" value="1"/>
</dbReference>
<feature type="region of interest" description="Disordered" evidence="17">
    <location>
        <begin position="915"/>
        <end position="977"/>
    </location>
</feature>
<keyword evidence="8" id="KW-0786">Thiamine pyrophosphate</keyword>
<dbReference type="InterPro" id="IPR029061">
    <property type="entry name" value="THDP-binding"/>
</dbReference>
<dbReference type="InterPro" id="IPR001017">
    <property type="entry name" value="DH_E1"/>
</dbReference>
<dbReference type="STRING" id="84645.A0A498MTD0"/>
<gene>
    <name evidence="19" type="ORF">ROHU_022527</name>
</gene>
<feature type="binding site" evidence="16">
    <location>
        <position position="708"/>
    </location>
    <ligand>
        <name>ATP</name>
        <dbReference type="ChEBI" id="CHEBI:30616"/>
    </ligand>
</feature>
<dbReference type="FunFam" id="1.10.510.10:FF:000571">
    <property type="entry name" value="Maternal embryonic leucine zipper kinase"/>
    <property type="match status" value="1"/>
</dbReference>
<dbReference type="FunFam" id="3.40.50.12470:FF:000015">
    <property type="entry name" value="Dehydrogenase E1 and transketolase domain containing 1"/>
    <property type="match status" value="1"/>
</dbReference>
<accession>A0A498MTD0</accession>
<keyword evidence="5" id="KW-0112">Calmodulin-binding</keyword>
<evidence type="ECO:0000256" key="1">
    <source>
        <dbReference type="ARBA" id="ARBA00001964"/>
    </source>
</evidence>
<dbReference type="InterPro" id="IPR005475">
    <property type="entry name" value="Transketolase-like_Pyr-bd"/>
</dbReference>
<evidence type="ECO:0000256" key="7">
    <source>
        <dbReference type="ARBA" id="ARBA00023002"/>
    </source>
</evidence>
<evidence type="ECO:0000256" key="16">
    <source>
        <dbReference type="PROSITE-ProRule" id="PRU10141"/>
    </source>
</evidence>
<dbReference type="SMART" id="SM00861">
    <property type="entry name" value="Transket_pyr"/>
    <property type="match status" value="1"/>
</dbReference>
<comment type="similarity">
    <text evidence="2">Belongs to the alpha-ketoglutarate dehydrogenase family.</text>
</comment>
<dbReference type="Gene3D" id="1.10.510.10">
    <property type="entry name" value="Transferase(Phosphotransferase) domain 1"/>
    <property type="match status" value="2"/>
</dbReference>
<dbReference type="InterPro" id="IPR017441">
    <property type="entry name" value="Protein_kinase_ATP_BS"/>
</dbReference>
<dbReference type="PROSITE" id="PS00108">
    <property type="entry name" value="PROTEIN_KINASE_ST"/>
    <property type="match status" value="1"/>
</dbReference>
<dbReference type="EMBL" id="QBIY01012557">
    <property type="protein sequence ID" value="RXN23830.1"/>
    <property type="molecule type" value="Genomic_DNA"/>
</dbReference>
<evidence type="ECO:0000313" key="20">
    <source>
        <dbReference type="Proteomes" id="UP000290572"/>
    </source>
</evidence>
<sequence>MLDSVPEISLLNGAVNGVLNTTGLRHFGKAEATSEEVVTYLENTYCGRISVETTQLQSLQEREWFADRFEELKKEAFSPEERRQLAKLMLESQEFDHFLATKFATVKRYGGEGAESMMGFFYELFRSAAYSGVTDVVMGMPHRGRLNLLTGLLQFPPELMFRKMRGLSEFPENSPSIGDVLSHLTSTVELDFGAGHPLHVTMLPNPSHLEAINPVTQGKTRGRQQVKQDGDYSTDPHARPGDKVICLQVHGDASFSGQGIVPETFTLSNLPHYRVGGSIHLIVNNQVGYTTPSERGRSSLYCSDVGKMVGCAIIHVNGDDAEEVLRATRLAIEYQRRFRKDVIVDLLCYRQWGHNELDEPFFTNPAMYKIIRSRKSIPDSYADQLIAEGLMTEEERGQIKTTYYAMLNDRLNNMTLYSPPPTNLQGRWGDLVEPQNRVSFWDTGVALPLLQFVGAKSVDIPEEIQLHSHLRKTHVQARLQKLEEGTKLDWSTAEALAFGSLLCQGFNIRISGQDVGRGTFSQRHAMVVCQETNDMYIPLNHISPEQKGHLEVCNSALSEEAVLGFEYGMSIAQPRLLPIWEAQFGDFFNGAQIIFDTFLSGEFIWSQEEPQNMGCWSFVSPRFEKQLACKAGKIDALRRLFGGSAHPGSTMARGSEESVNGSWKKQVDDIRKIFEFKEILGTGAFSEVVLAQEKATGEMYAVKCIPKKALRGKESGIENEIAVLRKIKHENIVALEDIYESPTHLYLIMQLVSGGELFDRIVERGFYTEQDASALIKQVLDAVNYLHSLGIVHRDLKPENLLYFNPHEESKIMISDFGLSKMEGAANDIMSTACGTPGYVAKDFISNLMQKDPEKRFTCEEALRHPWIAGDTALCKNIHESVSRQMKKNFAKAKWRQAFNATAVIRHMRRLQLGSSMDSSQHRKQNPPSMPGKSQSVDVSSVHRNDCSSMQATNSSSRTPERHTRPSTVTTIITGSK</sequence>
<dbReference type="GO" id="GO:0004672">
    <property type="term" value="F:protein kinase activity"/>
    <property type="evidence" value="ECO:0007669"/>
    <property type="project" value="InterPro"/>
</dbReference>
<evidence type="ECO:0000256" key="14">
    <source>
        <dbReference type="ARBA" id="ARBA00045379"/>
    </source>
</evidence>
<evidence type="ECO:0000256" key="11">
    <source>
        <dbReference type="ARBA" id="ARBA00042094"/>
    </source>
</evidence>
<evidence type="ECO:0000256" key="13">
    <source>
        <dbReference type="ARBA" id="ARBA00042817"/>
    </source>
</evidence>
<dbReference type="PANTHER" id="PTHR23152:SF4">
    <property type="entry name" value="2-OXOADIPATE DEHYDROGENASE COMPLEX COMPONENT E1"/>
    <property type="match status" value="1"/>
</dbReference>
<evidence type="ECO:0000256" key="8">
    <source>
        <dbReference type="ARBA" id="ARBA00023052"/>
    </source>
</evidence>
<dbReference type="PROSITE" id="PS50011">
    <property type="entry name" value="PROTEIN_KINASE_DOM"/>
    <property type="match status" value="1"/>
</dbReference>
<organism evidence="19 20">
    <name type="scientific">Labeo rohita</name>
    <name type="common">Indian major carp</name>
    <name type="synonym">Cyprinus rohita</name>
    <dbReference type="NCBI Taxonomy" id="84645"/>
    <lineage>
        <taxon>Eukaryota</taxon>
        <taxon>Metazoa</taxon>
        <taxon>Chordata</taxon>
        <taxon>Craniata</taxon>
        <taxon>Vertebrata</taxon>
        <taxon>Euteleostomi</taxon>
        <taxon>Actinopterygii</taxon>
        <taxon>Neopterygii</taxon>
        <taxon>Teleostei</taxon>
        <taxon>Ostariophysi</taxon>
        <taxon>Cypriniformes</taxon>
        <taxon>Cyprinidae</taxon>
        <taxon>Labeoninae</taxon>
        <taxon>Labeonini</taxon>
        <taxon>Labeo</taxon>
    </lineage>
</organism>
<feature type="domain" description="Protein kinase" evidence="18">
    <location>
        <begin position="674"/>
        <end position="977"/>
    </location>
</feature>
<dbReference type="SUPFAM" id="SSF56112">
    <property type="entry name" value="Protein kinase-like (PK-like)"/>
    <property type="match status" value="1"/>
</dbReference>